<keyword evidence="11" id="KW-1185">Reference proteome</keyword>
<evidence type="ECO:0000313" key="11">
    <source>
        <dbReference type="Proteomes" id="UP000041254"/>
    </source>
</evidence>
<keyword evidence="7" id="KW-0479">Metal-binding</keyword>
<feature type="binding site" evidence="6">
    <location>
        <position position="103"/>
    </location>
    <ligand>
        <name>substrate</name>
    </ligand>
</feature>
<dbReference type="GO" id="GO:0016581">
    <property type="term" value="C:NuRD complex"/>
    <property type="evidence" value="ECO:0007669"/>
    <property type="project" value="TreeGrafter"/>
</dbReference>
<feature type="binding site" evidence="6">
    <location>
        <position position="153"/>
    </location>
    <ligand>
        <name>substrate</name>
    </ligand>
</feature>
<dbReference type="Proteomes" id="UP000041254">
    <property type="component" value="Unassembled WGS sequence"/>
</dbReference>
<dbReference type="PANTHER" id="PTHR10625:SF27">
    <property type="entry name" value="HISTONE DEACETYLASE 2-RELATED"/>
    <property type="match status" value="1"/>
</dbReference>
<dbReference type="InterPro" id="IPR023801">
    <property type="entry name" value="His_deacetylse_dom"/>
</dbReference>
<dbReference type="InParanoid" id="A0A0G4GAE7"/>
<organism evidence="10 11">
    <name type="scientific">Vitrella brassicaformis (strain CCMP3155)</name>
    <dbReference type="NCBI Taxonomy" id="1169540"/>
    <lineage>
        <taxon>Eukaryota</taxon>
        <taxon>Sar</taxon>
        <taxon>Alveolata</taxon>
        <taxon>Colpodellida</taxon>
        <taxon>Vitrellaceae</taxon>
        <taxon>Vitrella</taxon>
    </lineage>
</organism>
<keyword evidence="4" id="KW-0805">Transcription regulation</keyword>
<dbReference type="STRING" id="1169540.A0A0G4GAE7"/>
<evidence type="ECO:0000256" key="4">
    <source>
        <dbReference type="PIRNR" id="PIRNR037913"/>
    </source>
</evidence>
<dbReference type="InterPro" id="IPR003084">
    <property type="entry name" value="HDAC_I/II"/>
</dbReference>
<evidence type="ECO:0000256" key="3">
    <source>
        <dbReference type="ARBA" id="ARBA00022853"/>
    </source>
</evidence>
<feature type="binding site" evidence="7">
    <location>
        <position position="268"/>
    </location>
    <ligand>
        <name>a divalent metal cation</name>
        <dbReference type="ChEBI" id="CHEBI:60240"/>
    </ligand>
</feature>
<evidence type="ECO:0000256" key="2">
    <source>
        <dbReference type="ARBA" id="ARBA00022801"/>
    </source>
</evidence>
<evidence type="ECO:0000313" key="10">
    <source>
        <dbReference type="EMBL" id="CEM25931.1"/>
    </source>
</evidence>
<dbReference type="GO" id="GO:0031507">
    <property type="term" value="P:heterochromatin formation"/>
    <property type="evidence" value="ECO:0007669"/>
    <property type="project" value="TreeGrafter"/>
</dbReference>
<dbReference type="InterPro" id="IPR037138">
    <property type="entry name" value="His_deacetylse_dom_sf"/>
</dbReference>
<evidence type="ECO:0000256" key="7">
    <source>
        <dbReference type="PIRSR" id="PIRSR037913-3"/>
    </source>
</evidence>
<dbReference type="PIRSF" id="PIRSF037913">
    <property type="entry name" value="His_deacetylse_1"/>
    <property type="match status" value="1"/>
</dbReference>
<reference evidence="10 11" key="1">
    <citation type="submission" date="2014-11" db="EMBL/GenBank/DDBJ databases">
        <authorList>
            <person name="Zhu J."/>
            <person name="Qi W."/>
            <person name="Song R."/>
        </authorList>
    </citation>
    <scope>NUCLEOTIDE SEQUENCE [LARGE SCALE GENOMIC DNA]</scope>
</reference>
<comment type="subcellular location">
    <subcellularLocation>
        <location evidence="4">Nucleus</location>
    </subcellularLocation>
</comment>
<keyword evidence="2 4" id="KW-0378">Hydrolase</keyword>
<comment type="similarity">
    <text evidence="4">Belongs to the histone deacetylase family. HD Type 1 subfamily.</text>
</comment>
<feature type="region of interest" description="Disordered" evidence="8">
    <location>
        <begin position="387"/>
        <end position="416"/>
    </location>
</feature>
<feature type="binding site" evidence="7">
    <location>
        <position position="182"/>
    </location>
    <ligand>
        <name>a divalent metal cation</name>
        <dbReference type="ChEBI" id="CHEBI:60240"/>
    </ligand>
</feature>
<keyword evidence="4" id="KW-0804">Transcription</keyword>
<dbReference type="CDD" id="cd09991">
    <property type="entry name" value="HDAC_classI"/>
    <property type="match status" value="1"/>
</dbReference>
<evidence type="ECO:0000259" key="9">
    <source>
        <dbReference type="Pfam" id="PF00850"/>
    </source>
</evidence>
<dbReference type="InterPro" id="IPR023696">
    <property type="entry name" value="Ureohydrolase_dom_sf"/>
</dbReference>
<proteinExistence type="inferred from homology"/>
<feature type="binding site" evidence="6">
    <location>
        <position position="307"/>
    </location>
    <ligand>
        <name>substrate</name>
    </ligand>
</feature>
<gene>
    <name evidence="10" type="ORF">Vbra_17277</name>
</gene>
<keyword evidence="4" id="KW-0539">Nucleus</keyword>
<accession>A0A0G4GAE7</accession>
<feature type="active site" description="Proton acceptor" evidence="5">
    <location>
        <position position="145"/>
    </location>
</feature>
<dbReference type="PRINTS" id="PR01270">
    <property type="entry name" value="HDASUPER"/>
</dbReference>
<dbReference type="OrthoDB" id="1918432at2759"/>
<dbReference type="VEuPathDB" id="CryptoDB:Vbra_17277"/>
<dbReference type="GO" id="GO:0046872">
    <property type="term" value="F:metal ion binding"/>
    <property type="evidence" value="ECO:0007669"/>
    <property type="project" value="UniProtKB-KW"/>
</dbReference>
<dbReference type="PhylomeDB" id="A0A0G4GAE7"/>
<name>A0A0G4GAE7_VITBC</name>
<sequence>MSTVEKSNDLSKSNIVYFYDEMVGNFHYGYGHPMKPHRIRMTHDLVQSYGLLDGLKVVEPKPLTFTDFTKFHTDDYIEFLQSVTRRNQQELGDQMQHFNVGEDCPIFDGLYDFCNIYSAGSVGGANILNHNKASIAINWAGGLHHGKKHEASGFCYVNDCVLAALEFLKYHHRVVYVDIDIHHGDGVEEAFYCSDRGMCVSFHKYGDYFPGTGALADIGEGPGHGYSVNVPLRDGVDDDTFIKLFTQVMTLVKERYQPEAVVLQCGADSLSGDRLGCFNLSLKGHGYAVDYMKKWNVPLLLLGGGGYTLRNVPKCWAHETATVLGTTLEDELPQSKYYEYFGPDYSLTVRTSNMENLNDDRYCNSVVQQITENFRNKVSPVGAQIIPSQSPAPDAVDYVTQSAEPSPDVRMPDKDK</sequence>
<evidence type="ECO:0000256" key="8">
    <source>
        <dbReference type="SAM" id="MobiDB-lite"/>
    </source>
</evidence>
<protein>
    <recommendedName>
        <fullName evidence="1 4">Histone deacetylase</fullName>
        <ecNumber evidence="1 4">3.5.1.98</ecNumber>
    </recommendedName>
</protein>
<dbReference type="EC" id="3.5.1.98" evidence="1 4"/>
<evidence type="ECO:0000256" key="6">
    <source>
        <dbReference type="PIRSR" id="PIRSR037913-2"/>
    </source>
</evidence>
<feature type="binding site" evidence="7">
    <location>
        <position position="180"/>
    </location>
    <ligand>
        <name>a divalent metal cation</name>
        <dbReference type="ChEBI" id="CHEBI:60240"/>
    </ligand>
</feature>
<dbReference type="SUPFAM" id="SSF52768">
    <property type="entry name" value="Arginase/deacetylase"/>
    <property type="match status" value="1"/>
</dbReference>
<dbReference type="EMBL" id="CDMY01000607">
    <property type="protein sequence ID" value="CEM25931.1"/>
    <property type="molecule type" value="Genomic_DNA"/>
</dbReference>
<dbReference type="Gene3D" id="3.40.800.20">
    <property type="entry name" value="Histone deacetylase domain"/>
    <property type="match status" value="1"/>
</dbReference>
<keyword evidence="3 4" id="KW-0156">Chromatin regulator</keyword>
<dbReference type="PRINTS" id="PR01271">
    <property type="entry name" value="HISDACETLASE"/>
</dbReference>
<dbReference type="GO" id="GO:0141221">
    <property type="term" value="F:histone deacetylase activity, hydrolytic mechanism"/>
    <property type="evidence" value="ECO:0007669"/>
    <property type="project" value="UniProtKB-EC"/>
</dbReference>
<comment type="catalytic activity">
    <reaction evidence="4">
        <text>N(6)-acetyl-L-lysyl-[histone] + H2O = L-lysyl-[histone] + acetate</text>
        <dbReference type="Rhea" id="RHEA:58196"/>
        <dbReference type="Rhea" id="RHEA-COMP:9845"/>
        <dbReference type="Rhea" id="RHEA-COMP:11338"/>
        <dbReference type="ChEBI" id="CHEBI:15377"/>
        <dbReference type="ChEBI" id="CHEBI:29969"/>
        <dbReference type="ChEBI" id="CHEBI:30089"/>
        <dbReference type="ChEBI" id="CHEBI:61930"/>
        <dbReference type="EC" id="3.5.1.98"/>
    </reaction>
</comment>
<dbReference type="Pfam" id="PF00850">
    <property type="entry name" value="Hist_deacetyl"/>
    <property type="match status" value="1"/>
</dbReference>
<evidence type="ECO:0000256" key="1">
    <source>
        <dbReference type="ARBA" id="ARBA00012111"/>
    </source>
</evidence>
<evidence type="ECO:0000256" key="5">
    <source>
        <dbReference type="PIRSR" id="PIRSR037913-1"/>
    </source>
</evidence>
<dbReference type="PANTHER" id="PTHR10625">
    <property type="entry name" value="HISTONE DEACETYLASE HDAC1-RELATED"/>
    <property type="match status" value="1"/>
</dbReference>
<dbReference type="OMA" id="XYHQRVL"/>
<feature type="domain" description="Histone deacetylase" evidence="9">
    <location>
        <begin position="32"/>
        <end position="322"/>
    </location>
</feature>
<dbReference type="AlphaFoldDB" id="A0A0G4GAE7"/>
<dbReference type="InterPro" id="IPR000286">
    <property type="entry name" value="HDACs"/>
</dbReference>